<dbReference type="InterPro" id="IPR011701">
    <property type="entry name" value="MFS"/>
</dbReference>
<feature type="transmembrane region" description="Helical" evidence="5">
    <location>
        <begin position="334"/>
        <end position="355"/>
    </location>
</feature>
<dbReference type="InterPro" id="IPR020846">
    <property type="entry name" value="MFS_dom"/>
</dbReference>
<dbReference type="Pfam" id="PF07690">
    <property type="entry name" value="MFS_1"/>
    <property type="match status" value="1"/>
</dbReference>
<feature type="transmembrane region" description="Helical" evidence="5">
    <location>
        <begin position="307"/>
        <end position="328"/>
    </location>
</feature>
<dbReference type="RefSeq" id="WP_379527076.1">
    <property type="nucleotide sequence ID" value="NZ_JBHSBI010000003.1"/>
</dbReference>
<evidence type="ECO:0000313" key="7">
    <source>
        <dbReference type="EMBL" id="MFC4006929.1"/>
    </source>
</evidence>
<sequence>MVSERVTPQPEPITAHDTDSKRRPVLAWGMTAMLLGVMLIAYLDKAILGLVAQPAMAGLGLSAAEFGAISSAAGLLGPLSVFLYALVADRLPVKATLFTVVVIWSLLQLPVFFAASGALLLVTRFMLGAAEGPAAPAAYATAYSWWPNERRGLPTALLTTGASFGKLIFAPPLALIIAAFGWEMGFVAVAILGFIWAAGWLFIGREGPHGQEAAPEAAAGSRAPIRAILLTGTFAGFVAASTASAMLAIVVLTWLPSYFQVSLGFSAVAAGSLFGVPSIAAMVFLYGFGAWSDRMLKRGTAARRARGFLGGALLALGGVFLAALPLASGVAVPIALLMLGYGLAISVNAVLNPALVQIVPAGQQRSVLSVGLAVTGVLAAGGPLVTGHVLDGARAADALAEGYTTVFVLTGVVALVGGALFALLVNPERDAAKVEAARLAHVSKGV</sequence>
<feature type="transmembrane region" description="Helical" evidence="5">
    <location>
        <begin position="402"/>
        <end position="425"/>
    </location>
</feature>
<keyword evidence="3 5" id="KW-1133">Transmembrane helix</keyword>
<comment type="subcellular location">
    <subcellularLocation>
        <location evidence="1">Cell membrane</location>
        <topology evidence="1">Multi-pass membrane protein</topology>
    </subcellularLocation>
</comment>
<dbReference type="InterPro" id="IPR050382">
    <property type="entry name" value="MFS_Na/Anion_cotransporter"/>
</dbReference>
<accession>A0ABV8G3X8</accession>
<evidence type="ECO:0000256" key="4">
    <source>
        <dbReference type="ARBA" id="ARBA00023136"/>
    </source>
</evidence>
<evidence type="ECO:0000259" key="6">
    <source>
        <dbReference type="PROSITE" id="PS50850"/>
    </source>
</evidence>
<evidence type="ECO:0000256" key="3">
    <source>
        <dbReference type="ARBA" id="ARBA00022989"/>
    </source>
</evidence>
<evidence type="ECO:0000256" key="1">
    <source>
        <dbReference type="ARBA" id="ARBA00004651"/>
    </source>
</evidence>
<evidence type="ECO:0000256" key="5">
    <source>
        <dbReference type="SAM" id="Phobius"/>
    </source>
</evidence>
<dbReference type="SUPFAM" id="SSF103473">
    <property type="entry name" value="MFS general substrate transporter"/>
    <property type="match status" value="1"/>
</dbReference>
<keyword evidence="4 5" id="KW-0472">Membrane</keyword>
<feature type="transmembrane region" description="Helical" evidence="5">
    <location>
        <begin position="225"/>
        <end position="255"/>
    </location>
</feature>
<evidence type="ECO:0000256" key="2">
    <source>
        <dbReference type="ARBA" id="ARBA00022692"/>
    </source>
</evidence>
<organism evidence="7 8">
    <name type="scientific">Nonomuraea purpurea</name>
    <dbReference type="NCBI Taxonomy" id="1849276"/>
    <lineage>
        <taxon>Bacteria</taxon>
        <taxon>Bacillati</taxon>
        <taxon>Actinomycetota</taxon>
        <taxon>Actinomycetes</taxon>
        <taxon>Streptosporangiales</taxon>
        <taxon>Streptosporangiaceae</taxon>
        <taxon>Nonomuraea</taxon>
    </lineage>
</organism>
<protein>
    <submittedName>
        <fullName evidence="7">MFS transporter</fullName>
    </submittedName>
</protein>
<dbReference type="PROSITE" id="PS50850">
    <property type="entry name" value="MFS"/>
    <property type="match status" value="1"/>
</dbReference>
<feature type="transmembrane region" description="Helical" evidence="5">
    <location>
        <begin position="367"/>
        <end position="390"/>
    </location>
</feature>
<reference evidence="8" key="1">
    <citation type="journal article" date="2019" name="Int. J. Syst. Evol. Microbiol.">
        <title>The Global Catalogue of Microorganisms (GCM) 10K type strain sequencing project: providing services to taxonomists for standard genome sequencing and annotation.</title>
        <authorList>
            <consortium name="The Broad Institute Genomics Platform"/>
            <consortium name="The Broad Institute Genome Sequencing Center for Infectious Disease"/>
            <person name="Wu L."/>
            <person name="Ma J."/>
        </authorList>
    </citation>
    <scope>NUCLEOTIDE SEQUENCE [LARGE SCALE GENOMIC DNA]</scope>
    <source>
        <strain evidence="8">TBRC 1276</strain>
    </source>
</reference>
<keyword evidence="2 5" id="KW-0812">Transmembrane</keyword>
<dbReference type="InterPro" id="IPR036259">
    <property type="entry name" value="MFS_trans_sf"/>
</dbReference>
<feature type="transmembrane region" description="Helical" evidence="5">
    <location>
        <begin position="261"/>
        <end position="286"/>
    </location>
</feature>
<gene>
    <name evidence="7" type="ORF">ACFOY2_06840</name>
</gene>
<feature type="transmembrane region" description="Helical" evidence="5">
    <location>
        <begin position="55"/>
        <end position="85"/>
    </location>
</feature>
<dbReference type="PANTHER" id="PTHR11662:SF450">
    <property type="entry name" value="BLR1003 PROTEIN"/>
    <property type="match status" value="1"/>
</dbReference>
<dbReference type="Gene3D" id="1.20.1250.20">
    <property type="entry name" value="MFS general substrate transporter like domains"/>
    <property type="match status" value="2"/>
</dbReference>
<dbReference type="Proteomes" id="UP001595851">
    <property type="component" value="Unassembled WGS sequence"/>
</dbReference>
<feature type="domain" description="Major facilitator superfamily (MFS) profile" evidence="6">
    <location>
        <begin position="30"/>
        <end position="429"/>
    </location>
</feature>
<comment type="caution">
    <text evidence="7">The sequence shown here is derived from an EMBL/GenBank/DDBJ whole genome shotgun (WGS) entry which is preliminary data.</text>
</comment>
<dbReference type="PANTHER" id="PTHR11662">
    <property type="entry name" value="SOLUTE CARRIER FAMILY 17"/>
    <property type="match status" value="1"/>
</dbReference>
<proteinExistence type="predicted"/>
<feature type="transmembrane region" description="Helical" evidence="5">
    <location>
        <begin position="97"/>
        <end position="122"/>
    </location>
</feature>
<name>A0ABV8G3X8_9ACTN</name>
<feature type="transmembrane region" description="Helical" evidence="5">
    <location>
        <begin position="25"/>
        <end position="43"/>
    </location>
</feature>
<dbReference type="EMBL" id="JBHSBI010000003">
    <property type="protein sequence ID" value="MFC4006929.1"/>
    <property type="molecule type" value="Genomic_DNA"/>
</dbReference>
<keyword evidence="8" id="KW-1185">Reference proteome</keyword>
<evidence type="ECO:0000313" key="8">
    <source>
        <dbReference type="Proteomes" id="UP001595851"/>
    </source>
</evidence>